<dbReference type="AlphaFoldDB" id="A0A6S7IFA4"/>
<dbReference type="PANTHER" id="PTHR13124">
    <property type="entry name" value="39S RIBOSOMAL PROTEIN L46, MITOCHONDRIAL PRECURSOR-RELATED"/>
    <property type="match status" value="1"/>
</dbReference>
<evidence type="ECO:0000256" key="1">
    <source>
        <dbReference type="ARBA" id="ARBA00035534"/>
    </source>
</evidence>
<dbReference type="InterPro" id="IPR015797">
    <property type="entry name" value="NUDIX_hydrolase-like_dom_sf"/>
</dbReference>
<evidence type="ECO:0000313" key="3">
    <source>
        <dbReference type="EMBL" id="CAB4004612.1"/>
    </source>
</evidence>
<protein>
    <recommendedName>
        <fullName evidence="1">39S ribosomal protein L46, mitochondrial</fullName>
    </recommendedName>
</protein>
<dbReference type="InterPro" id="IPR040008">
    <property type="entry name" value="Ribosomal_mL46"/>
</dbReference>
<accession>A0A6S7IFA4</accession>
<dbReference type="InterPro" id="IPR021757">
    <property type="entry name" value="Ribosomal_mL46_N"/>
</dbReference>
<sequence length="303" mass="34795">MAARMHQKWLYDRALGFIKTRNYSSSCGMISYKNCRDSGTLWSGPSTSSRSLTSAAVATNTPASLNYDVPRIQVAVCLQRLPIITCEKTDLEKLYAELQEQLEFEHSSLSDYEVYKIKMKNLREKLKIDEDNESLKKEVATLDSEYQELQDIEQQHIKDAVLGSPRTDADDTGNKHSPNRQLDIPLFLLMQNKEDATKWQLPQGPVEPEETLRQAAERMISNHVHGELSVQFMSNSPSGVYRRPERDGLPTDTPKIFFYQANVQGAIHRYPDDAWTHSIWASKDELENYLPKNYFQSVLKFLL</sequence>
<evidence type="ECO:0000259" key="2">
    <source>
        <dbReference type="Pfam" id="PF11788"/>
    </source>
</evidence>
<dbReference type="GO" id="GO:0003735">
    <property type="term" value="F:structural constituent of ribosome"/>
    <property type="evidence" value="ECO:0007669"/>
    <property type="project" value="InterPro"/>
</dbReference>
<dbReference type="PANTHER" id="PTHR13124:SF12">
    <property type="entry name" value="LARGE RIBOSOMAL SUBUNIT PROTEIN ML46"/>
    <property type="match status" value="1"/>
</dbReference>
<keyword evidence="4" id="KW-1185">Reference proteome</keyword>
<dbReference type="Pfam" id="PF11788">
    <property type="entry name" value="MRP-L46"/>
    <property type="match status" value="1"/>
</dbReference>
<organism evidence="3 4">
    <name type="scientific">Paramuricea clavata</name>
    <name type="common">Red gorgonian</name>
    <name type="synonym">Violescent sea-whip</name>
    <dbReference type="NCBI Taxonomy" id="317549"/>
    <lineage>
        <taxon>Eukaryota</taxon>
        <taxon>Metazoa</taxon>
        <taxon>Cnidaria</taxon>
        <taxon>Anthozoa</taxon>
        <taxon>Octocorallia</taxon>
        <taxon>Malacalcyonacea</taxon>
        <taxon>Plexauridae</taxon>
        <taxon>Paramuricea</taxon>
    </lineage>
</organism>
<reference evidence="3" key="1">
    <citation type="submission" date="2020-04" db="EMBL/GenBank/DDBJ databases">
        <authorList>
            <person name="Alioto T."/>
            <person name="Alioto T."/>
            <person name="Gomez Garrido J."/>
        </authorList>
    </citation>
    <scope>NUCLEOTIDE SEQUENCE</scope>
    <source>
        <strain evidence="3">A484AB</strain>
    </source>
</reference>
<dbReference type="Gene3D" id="3.90.79.10">
    <property type="entry name" value="Nucleoside Triphosphate Pyrophosphohydrolase"/>
    <property type="match status" value="1"/>
</dbReference>
<gene>
    <name evidence="3" type="ORF">PACLA_8A075215</name>
</gene>
<name>A0A6S7IFA4_PARCT</name>
<dbReference type="GO" id="GO:0005762">
    <property type="term" value="C:mitochondrial large ribosomal subunit"/>
    <property type="evidence" value="ECO:0007669"/>
    <property type="project" value="TreeGrafter"/>
</dbReference>
<dbReference type="SUPFAM" id="SSF55811">
    <property type="entry name" value="Nudix"/>
    <property type="match status" value="1"/>
</dbReference>
<proteinExistence type="predicted"/>
<dbReference type="EMBL" id="CACRXK020004952">
    <property type="protein sequence ID" value="CAB4004612.1"/>
    <property type="molecule type" value="Genomic_DNA"/>
</dbReference>
<dbReference type="Proteomes" id="UP001152795">
    <property type="component" value="Unassembled WGS sequence"/>
</dbReference>
<evidence type="ECO:0000313" key="4">
    <source>
        <dbReference type="Proteomes" id="UP001152795"/>
    </source>
</evidence>
<comment type="caution">
    <text evidence="3">The sequence shown here is derived from an EMBL/GenBank/DDBJ whole genome shotgun (WGS) entry which is preliminary data.</text>
</comment>
<dbReference type="OrthoDB" id="194611at2759"/>
<feature type="domain" description="Large ribosomal subunit protein mL46 N-terminal" evidence="2">
    <location>
        <begin position="71"/>
        <end position="159"/>
    </location>
</feature>